<feature type="transmembrane region" description="Helical" evidence="1">
    <location>
        <begin position="267"/>
        <end position="294"/>
    </location>
</feature>
<feature type="transmembrane region" description="Helical" evidence="1">
    <location>
        <begin position="306"/>
        <end position="326"/>
    </location>
</feature>
<feature type="transmembrane region" description="Helical" evidence="1">
    <location>
        <begin position="25"/>
        <end position="44"/>
    </location>
</feature>
<keyword evidence="1" id="KW-1133">Transmembrane helix</keyword>
<protein>
    <recommendedName>
        <fullName evidence="4">Glycosyltransferase RgtA/B/C/D-like domain-containing protein</fullName>
    </recommendedName>
</protein>
<proteinExistence type="predicted"/>
<evidence type="ECO:0000313" key="2">
    <source>
        <dbReference type="EMBL" id="XBH08521.1"/>
    </source>
</evidence>
<dbReference type="AlphaFoldDB" id="A0AAU7D263"/>
<feature type="transmembrane region" description="Helical" evidence="1">
    <location>
        <begin position="190"/>
        <end position="219"/>
    </location>
</feature>
<keyword evidence="1" id="KW-0472">Membrane</keyword>
<feature type="transmembrane region" description="Helical" evidence="1">
    <location>
        <begin position="368"/>
        <end position="385"/>
    </location>
</feature>
<evidence type="ECO:0008006" key="4">
    <source>
        <dbReference type="Google" id="ProtNLM"/>
    </source>
</evidence>
<keyword evidence="1" id="KW-0812">Transmembrane</keyword>
<dbReference type="EMBL" id="CP121194">
    <property type="protein sequence ID" value="XBH08521.1"/>
    <property type="molecule type" value="Genomic_DNA"/>
</dbReference>
<dbReference type="RefSeq" id="WP_348266030.1">
    <property type="nucleotide sequence ID" value="NZ_CP121194.1"/>
</dbReference>
<feature type="transmembrane region" description="Helical" evidence="1">
    <location>
        <begin position="132"/>
        <end position="153"/>
    </location>
</feature>
<feature type="transmembrane region" description="Helical" evidence="1">
    <location>
        <begin position="231"/>
        <end position="255"/>
    </location>
</feature>
<organism evidence="3">
    <name type="scientific">Edaphobacter paludis</name>
    <dbReference type="NCBI Taxonomy" id="3035702"/>
    <lineage>
        <taxon>Bacteria</taxon>
        <taxon>Pseudomonadati</taxon>
        <taxon>Acidobacteriota</taxon>
        <taxon>Terriglobia</taxon>
        <taxon>Terriglobales</taxon>
        <taxon>Acidobacteriaceae</taxon>
        <taxon>Edaphobacter</taxon>
    </lineage>
</organism>
<reference evidence="3" key="1">
    <citation type="submission" date="2023-03" db="EMBL/GenBank/DDBJ databases">
        <title>Edaphobacter sp.</title>
        <authorList>
            <person name="Huber K.J."/>
            <person name="Papendorf J."/>
            <person name="Pilke C."/>
            <person name="Bunk B."/>
            <person name="Sproeer C."/>
            <person name="Pester M."/>
        </authorList>
    </citation>
    <scope>NUCLEOTIDE SEQUENCE</scope>
    <source>
        <strain evidence="2">DSM 109919</strain>
        <strain evidence="3">DSM 109920</strain>
    </source>
</reference>
<dbReference type="EMBL" id="CP121195">
    <property type="protein sequence ID" value="XBH11828.1"/>
    <property type="molecule type" value="Genomic_DNA"/>
</dbReference>
<evidence type="ECO:0000256" key="1">
    <source>
        <dbReference type="SAM" id="Phobius"/>
    </source>
</evidence>
<feature type="transmembrane region" description="Helical" evidence="1">
    <location>
        <begin position="346"/>
        <end position="362"/>
    </location>
</feature>
<sequence>MATTSTFPIPSPFSPKVIRKPELRFASILVTLLTAAVLLIHGYHPYAEDGGLYMAGIKRLLDPALYPHDPGFVTGHLRFSLFAPMVAALVRQSHLGLPVVLLLLHLASVWLVLFAAYLLAARCYDSVEARMGAVSLVATWITLPIAGTSLMLMDPYVTARSLSTPCVLFALVGMIDFLSSATQLRNRLRGLALCGASLVCAAAMHPLMAAYGFGCVLVLGCVLSPIRRVRLWGTIVLCLTAFGVASAIQALSPPADTIYRQVATTRFYWFLAAWHWYELLGLAAPLIILSIVGFRVCPETVAARRALARMSVICGVVAVAVALLFARPESATLAVARLQPLRIFQIVYIVMILAVGAALAEWLLQRHLWRWAIIFSVLSGIMFTAERRTFANSAHLELPWKTSQNQWEQAFLWIKQNTPKTAFFALDAHYITAPGEDAQCFRAIAERSALPDYSKDGGEASITPQLTSAWQTGEIVQARINTESDAQRTAALKPLGVTWVVLKREAITEFPCAYTNAEVKVCRLP</sequence>
<evidence type="ECO:0000313" key="3">
    <source>
        <dbReference type="EMBL" id="XBH11828.1"/>
    </source>
</evidence>
<accession>A0AAU7D263</accession>
<name>A0AAU7D263_9BACT</name>
<dbReference type="KEGG" id="epl:P4G45_08410"/>
<feature type="transmembrane region" description="Helical" evidence="1">
    <location>
        <begin position="95"/>
        <end position="120"/>
    </location>
</feature>
<gene>
    <name evidence="2" type="ORF">P4G45_08410</name>
    <name evidence="3" type="ORF">P8936_08875</name>
</gene>
<accession>A0AAU7CV14</accession>